<dbReference type="InterPro" id="IPR037524">
    <property type="entry name" value="PA14/GLEYA"/>
</dbReference>
<protein>
    <recommendedName>
        <fullName evidence="4">PA14 domain-containing protein</fullName>
    </recommendedName>
</protein>
<dbReference type="PANTHER" id="PTHR42721">
    <property type="entry name" value="SUGAR HYDROLASE-RELATED"/>
    <property type="match status" value="1"/>
</dbReference>
<dbReference type="Pfam" id="PF01915">
    <property type="entry name" value="Glyco_hydro_3_C"/>
    <property type="match status" value="1"/>
</dbReference>
<dbReference type="SUPFAM" id="SSF52279">
    <property type="entry name" value="Beta-D-glucan exohydrolase, C-terminal domain"/>
    <property type="match status" value="1"/>
</dbReference>
<name>A0A4D7C8J5_9SPHN</name>
<dbReference type="Gene3D" id="3.40.50.1700">
    <property type="entry name" value="Glycoside hydrolase family 3 C-terminal domain"/>
    <property type="match status" value="1"/>
</dbReference>
<reference evidence="6" key="1">
    <citation type="submission" date="2019-04" db="EMBL/GenBank/DDBJ databases">
        <title>Complete genome sequence of Sphingomonas sp. W1-2-3.</title>
        <authorList>
            <person name="Im W.T."/>
        </authorList>
    </citation>
    <scope>NUCLEOTIDE SEQUENCE [LARGE SCALE GENOMIC DNA]</scope>
    <source>
        <strain evidence="6">W1-2-3</strain>
    </source>
</reference>
<dbReference type="Gene3D" id="2.60.120.260">
    <property type="entry name" value="Galactose-binding domain-like"/>
    <property type="match status" value="1"/>
</dbReference>
<accession>A0A4D7C8J5</accession>
<proteinExistence type="inferred from homology"/>
<dbReference type="Proteomes" id="UP000298714">
    <property type="component" value="Chromosome"/>
</dbReference>
<dbReference type="Gene3D" id="3.20.20.300">
    <property type="entry name" value="Glycoside hydrolase, family 3, N-terminal domain"/>
    <property type="match status" value="1"/>
</dbReference>
<dbReference type="InterPro" id="IPR013783">
    <property type="entry name" value="Ig-like_fold"/>
</dbReference>
<gene>
    <name evidence="5" type="ORF">E6W36_04470</name>
</gene>
<dbReference type="InterPro" id="IPR036962">
    <property type="entry name" value="Glyco_hydro_3_N_sf"/>
</dbReference>
<feature type="compositionally biased region" description="Basic and acidic residues" evidence="3">
    <location>
        <begin position="496"/>
        <end position="512"/>
    </location>
</feature>
<dbReference type="PANTHER" id="PTHR42721:SF3">
    <property type="entry name" value="BETA-D-XYLOSIDASE 5-RELATED"/>
    <property type="match status" value="1"/>
</dbReference>
<dbReference type="SMART" id="SM01217">
    <property type="entry name" value="Fn3_like"/>
    <property type="match status" value="1"/>
</dbReference>
<dbReference type="GO" id="GO:0045493">
    <property type="term" value="P:xylan catabolic process"/>
    <property type="evidence" value="ECO:0007669"/>
    <property type="project" value="InterPro"/>
</dbReference>
<evidence type="ECO:0000313" key="6">
    <source>
        <dbReference type="Proteomes" id="UP000298714"/>
    </source>
</evidence>
<dbReference type="Pfam" id="PF07691">
    <property type="entry name" value="PA14"/>
    <property type="match status" value="1"/>
</dbReference>
<dbReference type="AlphaFoldDB" id="A0A4D7C8J5"/>
<dbReference type="SUPFAM" id="SSF56988">
    <property type="entry name" value="Anthrax protective antigen"/>
    <property type="match status" value="1"/>
</dbReference>
<evidence type="ECO:0000256" key="1">
    <source>
        <dbReference type="ARBA" id="ARBA00005336"/>
    </source>
</evidence>
<dbReference type="InterPro" id="IPR026891">
    <property type="entry name" value="Fn3-like"/>
</dbReference>
<dbReference type="InterPro" id="IPR036881">
    <property type="entry name" value="Glyco_hydro_3_C_sf"/>
</dbReference>
<dbReference type="PROSITE" id="PS51820">
    <property type="entry name" value="PA14"/>
    <property type="match status" value="1"/>
</dbReference>
<keyword evidence="6" id="KW-1185">Reference proteome</keyword>
<dbReference type="RefSeq" id="WP_222873921.1">
    <property type="nucleotide sequence ID" value="NZ_CP039704.1"/>
</dbReference>
<sequence length="512" mass="54707">MARASMVLLKNAGNLLPLKSAPARIAVIGPNADSLDALVGNYYGTPSAPVTVLDGLRARFPKAKIDYVQGIGLVGPAEDPVPEAAFCADEACRQKGLYAEHFDGVELAGKPVKTGLDAAPAIAWRSTGMRSSSARWSGWLTAPASGDYSFRFASENGYRVYIDGKPVVEEWGVGDAPSLLSGVIALEKGKRYPIRVEAFQRGQRGEQRLVWHVPGSDATQAVAAARAADIVVFVGGLTSRIEGEEMKVKAEGFAGGDRTSLDLPKPQQQLLEQVHAVGKPVVLVLMNGSALSVNWADKHIPAIVEAWYPGGQGGTAAAELIAGDFSPAGRLPVTFYKSAEQLPPFDSYAMDNRTYRYFKGEVLYPFGHGLSYTRFAYAPLSVPVEGDAAKGLEVSTEVRNAGARAGEEVVQLYLNFPDRPGVPQVALRGFQRIALQPGEAKTVRFTLTPRDLSAVTPEGQRLVMAGQYRVTVGGGQPGPGPPGSRHGSWSARIRRSRPDPVRPPSARHEARG</sequence>
<dbReference type="InterPro" id="IPR011658">
    <property type="entry name" value="PA14_dom"/>
</dbReference>
<dbReference type="Pfam" id="PF14310">
    <property type="entry name" value="Fn3-like"/>
    <property type="match status" value="1"/>
</dbReference>
<dbReference type="InterPro" id="IPR044993">
    <property type="entry name" value="BXL"/>
</dbReference>
<keyword evidence="2" id="KW-0378">Hydrolase</keyword>
<dbReference type="GO" id="GO:0009044">
    <property type="term" value="F:xylan 1,4-beta-xylosidase activity"/>
    <property type="evidence" value="ECO:0007669"/>
    <property type="project" value="InterPro"/>
</dbReference>
<feature type="region of interest" description="Disordered" evidence="3">
    <location>
        <begin position="471"/>
        <end position="512"/>
    </location>
</feature>
<dbReference type="GO" id="GO:0031222">
    <property type="term" value="P:arabinan catabolic process"/>
    <property type="evidence" value="ECO:0007669"/>
    <property type="project" value="TreeGrafter"/>
</dbReference>
<dbReference type="KEGG" id="hgn:E6W36_04470"/>
<evidence type="ECO:0000313" key="5">
    <source>
        <dbReference type="EMBL" id="QCI79103.1"/>
    </source>
</evidence>
<evidence type="ECO:0000256" key="3">
    <source>
        <dbReference type="SAM" id="MobiDB-lite"/>
    </source>
</evidence>
<dbReference type="InterPro" id="IPR002772">
    <property type="entry name" value="Glyco_hydro_3_C"/>
</dbReference>
<dbReference type="GO" id="GO:0046556">
    <property type="term" value="F:alpha-L-arabinofuranosidase activity"/>
    <property type="evidence" value="ECO:0007669"/>
    <property type="project" value="TreeGrafter"/>
</dbReference>
<feature type="domain" description="PA14" evidence="4">
    <location>
        <begin position="92"/>
        <end position="226"/>
    </location>
</feature>
<dbReference type="EMBL" id="CP039704">
    <property type="protein sequence ID" value="QCI79103.1"/>
    <property type="molecule type" value="Genomic_DNA"/>
</dbReference>
<dbReference type="Gene3D" id="2.60.40.10">
    <property type="entry name" value="Immunoglobulins"/>
    <property type="match status" value="1"/>
</dbReference>
<evidence type="ECO:0000259" key="4">
    <source>
        <dbReference type="PROSITE" id="PS51820"/>
    </source>
</evidence>
<organism evidence="5 6">
    <name type="scientific">Hankyongella ginsenosidimutans</name>
    <dbReference type="NCBI Taxonomy" id="1763828"/>
    <lineage>
        <taxon>Bacteria</taxon>
        <taxon>Pseudomonadati</taxon>
        <taxon>Pseudomonadota</taxon>
        <taxon>Alphaproteobacteria</taxon>
        <taxon>Sphingomonadales</taxon>
        <taxon>Sphingomonadaceae</taxon>
        <taxon>Hankyongella</taxon>
    </lineage>
</organism>
<dbReference type="SMART" id="SM00758">
    <property type="entry name" value="PA14"/>
    <property type="match status" value="1"/>
</dbReference>
<comment type="similarity">
    <text evidence="1">Belongs to the glycosyl hydrolase 3 family.</text>
</comment>
<evidence type="ECO:0000256" key="2">
    <source>
        <dbReference type="ARBA" id="ARBA00022801"/>
    </source>
</evidence>